<comment type="caution">
    <text evidence="2">The sequence shown here is derived from an EMBL/GenBank/DDBJ whole genome shotgun (WGS) entry which is preliminary data.</text>
</comment>
<protein>
    <submittedName>
        <fullName evidence="2">Uncharacterized protein</fullName>
    </submittedName>
</protein>
<dbReference type="Proteomes" id="UP001386955">
    <property type="component" value="Unassembled WGS sequence"/>
</dbReference>
<keyword evidence="1" id="KW-0732">Signal</keyword>
<evidence type="ECO:0000313" key="3">
    <source>
        <dbReference type="Proteomes" id="UP001386955"/>
    </source>
</evidence>
<evidence type="ECO:0000256" key="1">
    <source>
        <dbReference type="SAM" id="SignalP"/>
    </source>
</evidence>
<organism evidence="2 3">
    <name type="scientific">Psophocarpus tetragonolobus</name>
    <name type="common">Winged bean</name>
    <name type="synonym">Dolichos tetragonolobus</name>
    <dbReference type="NCBI Taxonomy" id="3891"/>
    <lineage>
        <taxon>Eukaryota</taxon>
        <taxon>Viridiplantae</taxon>
        <taxon>Streptophyta</taxon>
        <taxon>Embryophyta</taxon>
        <taxon>Tracheophyta</taxon>
        <taxon>Spermatophyta</taxon>
        <taxon>Magnoliopsida</taxon>
        <taxon>eudicotyledons</taxon>
        <taxon>Gunneridae</taxon>
        <taxon>Pentapetalae</taxon>
        <taxon>rosids</taxon>
        <taxon>fabids</taxon>
        <taxon>Fabales</taxon>
        <taxon>Fabaceae</taxon>
        <taxon>Papilionoideae</taxon>
        <taxon>50 kb inversion clade</taxon>
        <taxon>NPAAA clade</taxon>
        <taxon>indigoferoid/millettioid clade</taxon>
        <taxon>Phaseoleae</taxon>
        <taxon>Psophocarpus</taxon>
    </lineage>
</organism>
<dbReference type="EMBL" id="JAYMYS010000001">
    <property type="protein sequence ID" value="KAK7410011.1"/>
    <property type="molecule type" value="Genomic_DNA"/>
</dbReference>
<accession>A0AAN9XU56</accession>
<gene>
    <name evidence="2" type="ORF">VNO78_00471</name>
</gene>
<proteinExistence type="predicted"/>
<dbReference type="AlphaFoldDB" id="A0AAN9XU56"/>
<feature type="signal peptide" evidence="1">
    <location>
        <begin position="1"/>
        <end position="24"/>
    </location>
</feature>
<feature type="chain" id="PRO_5042896567" evidence="1">
    <location>
        <begin position="25"/>
        <end position="71"/>
    </location>
</feature>
<evidence type="ECO:0000313" key="2">
    <source>
        <dbReference type="EMBL" id="KAK7410011.1"/>
    </source>
</evidence>
<name>A0AAN9XU56_PSOTE</name>
<reference evidence="2 3" key="1">
    <citation type="submission" date="2024-01" db="EMBL/GenBank/DDBJ databases">
        <title>The genomes of 5 underutilized Papilionoideae crops provide insights into root nodulation and disease resistanc.</title>
        <authorList>
            <person name="Jiang F."/>
        </authorList>
    </citation>
    <scope>NUCLEOTIDE SEQUENCE [LARGE SCALE GENOMIC DNA]</scope>
    <source>
        <strain evidence="2">DUOXIRENSHENG_FW03</strain>
        <tissue evidence="2">Leaves</tissue>
    </source>
</reference>
<sequence>MEPPCNNILLKFVAFVSIWLSSFSHLSQNNQKLHPTKHTLLPPALRESHRRRFPSLVPFPAFNSNLSPSLH</sequence>
<keyword evidence="3" id="KW-1185">Reference proteome</keyword>